<dbReference type="EMBL" id="JBHMDO010000055">
    <property type="protein sequence ID" value="MFB9330960.1"/>
    <property type="molecule type" value="Genomic_DNA"/>
</dbReference>
<evidence type="ECO:0000313" key="10">
    <source>
        <dbReference type="EMBL" id="MFB9330960.1"/>
    </source>
</evidence>
<organism evidence="10 11">
    <name type="scientific">Paenibacillus aurantiacus</name>
    <dbReference type="NCBI Taxonomy" id="1936118"/>
    <lineage>
        <taxon>Bacteria</taxon>
        <taxon>Bacillati</taxon>
        <taxon>Bacillota</taxon>
        <taxon>Bacilli</taxon>
        <taxon>Bacillales</taxon>
        <taxon>Paenibacillaceae</taxon>
        <taxon>Paenibacillus</taxon>
    </lineage>
</organism>
<name>A0ABV5L188_9BACL</name>
<comment type="caution">
    <text evidence="10">The sequence shown here is derived from an EMBL/GenBank/DDBJ whole genome shotgun (WGS) entry which is preliminary data.</text>
</comment>
<dbReference type="InterPro" id="IPR025669">
    <property type="entry name" value="AAA_dom"/>
</dbReference>
<dbReference type="CDD" id="cd05387">
    <property type="entry name" value="BY-kinase"/>
    <property type="match status" value="1"/>
</dbReference>
<keyword evidence="4" id="KW-0547">Nucleotide-binding</keyword>
<evidence type="ECO:0000256" key="5">
    <source>
        <dbReference type="ARBA" id="ARBA00022777"/>
    </source>
</evidence>
<feature type="domain" description="AAA" evidence="9">
    <location>
        <begin position="40"/>
        <end position="164"/>
    </location>
</feature>
<accession>A0ABV5L188</accession>
<keyword evidence="7" id="KW-0829">Tyrosine-protein kinase</keyword>
<dbReference type="RefSeq" id="WP_377502853.1">
    <property type="nucleotide sequence ID" value="NZ_JBHMDO010000055.1"/>
</dbReference>
<dbReference type="InterPro" id="IPR050445">
    <property type="entry name" value="Bact_polysacc_biosynth/exp"/>
</dbReference>
<evidence type="ECO:0000256" key="3">
    <source>
        <dbReference type="ARBA" id="ARBA00022679"/>
    </source>
</evidence>
<evidence type="ECO:0000256" key="8">
    <source>
        <dbReference type="ARBA" id="ARBA00051245"/>
    </source>
</evidence>
<evidence type="ECO:0000256" key="2">
    <source>
        <dbReference type="ARBA" id="ARBA00011903"/>
    </source>
</evidence>
<dbReference type="Pfam" id="PF13614">
    <property type="entry name" value="AAA_31"/>
    <property type="match status" value="1"/>
</dbReference>
<evidence type="ECO:0000259" key="9">
    <source>
        <dbReference type="Pfam" id="PF13614"/>
    </source>
</evidence>
<sequence length="223" mass="24045">MPRSTSNRLIALANPSSPNYESYRTLRTNIQFSSVNIPTKVIMVTSSQKGEGKTMTASNLAVAYAQDGKRVLLVDTDLRNPSLHNVFSLTNRAGLSSVLANQAGWQEVIRDTGVENLSILTSGPIPPNPSELLGSSRMQGLMEDLKERYDIIIADTTSVVAVTDTLVLSPLCDGVVLVVAAGKVEKDFVKKAKANLEHANARILGLVLIKSSRKDPGMIKQAK</sequence>
<keyword evidence="11" id="KW-1185">Reference proteome</keyword>
<dbReference type="InterPro" id="IPR005702">
    <property type="entry name" value="Wzc-like_C"/>
</dbReference>
<keyword evidence="3 10" id="KW-0808">Transferase</keyword>
<gene>
    <name evidence="10" type="ORF">ACFFSY_33900</name>
</gene>
<evidence type="ECO:0000256" key="1">
    <source>
        <dbReference type="ARBA" id="ARBA00007316"/>
    </source>
</evidence>
<evidence type="ECO:0000256" key="4">
    <source>
        <dbReference type="ARBA" id="ARBA00022741"/>
    </source>
</evidence>
<dbReference type="SUPFAM" id="SSF52540">
    <property type="entry name" value="P-loop containing nucleoside triphosphate hydrolases"/>
    <property type="match status" value="1"/>
</dbReference>
<protein>
    <recommendedName>
        <fullName evidence="2">non-specific protein-tyrosine kinase</fullName>
        <ecNumber evidence="2">2.7.10.2</ecNumber>
    </recommendedName>
</protein>
<dbReference type="InterPro" id="IPR027417">
    <property type="entry name" value="P-loop_NTPase"/>
</dbReference>
<keyword evidence="5 10" id="KW-0418">Kinase</keyword>
<dbReference type="EC" id="2.7.10.2" evidence="2"/>
<reference evidence="10 11" key="1">
    <citation type="submission" date="2024-09" db="EMBL/GenBank/DDBJ databases">
        <authorList>
            <person name="Sun Q."/>
            <person name="Mori K."/>
        </authorList>
    </citation>
    <scope>NUCLEOTIDE SEQUENCE [LARGE SCALE GENOMIC DNA]</scope>
    <source>
        <strain evidence="10 11">TISTR 2452</strain>
    </source>
</reference>
<dbReference type="NCBIfam" id="TIGR01007">
    <property type="entry name" value="eps_fam"/>
    <property type="match status" value="1"/>
</dbReference>
<dbReference type="GO" id="GO:0004715">
    <property type="term" value="F:non-membrane spanning protein tyrosine kinase activity"/>
    <property type="evidence" value="ECO:0007669"/>
    <property type="project" value="UniProtKB-EC"/>
</dbReference>
<proteinExistence type="inferred from homology"/>
<evidence type="ECO:0000313" key="11">
    <source>
        <dbReference type="Proteomes" id="UP001589747"/>
    </source>
</evidence>
<dbReference type="PANTHER" id="PTHR32309:SF13">
    <property type="entry name" value="FERRIC ENTEROBACTIN TRANSPORT PROTEIN FEPE"/>
    <property type="match status" value="1"/>
</dbReference>
<dbReference type="Gene3D" id="3.40.50.300">
    <property type="entry name" value="P-loop containing nucleotide triphosphate hydrolases"/>
    <property type="match status" value="1"/>
</dbReference>
<comment type="catalytic activity">
    <reaction evidence="8">
        <text>L-tyrosyl-[protein] + ATP = O-phospho-L-tyrosyl-[protein] + ADP + H(+)</text>
        <dbReference type="Rhea" id="RHEA:10596"/>
        <dbReference type="Rhea" id="RHEA-COMP:10136"/>
        <dbReference type="Rhea" id="RHEA-COMP:20101"/>
        <dbReference type="ChEBI" id="CHEBI:15378"/>
        <dbReference type="ChEBI" id="CHEBI:30616"/>
        <dbReference type="ChEBI" id="CHEBI:46858"/>
        <dbReference type="ChEBI" id="CHEBI:61978"/>
        <dbReference type="ChEBI" id="CHEBI:456216"/>
        <dbReference type="EC" id="2.7.10.2"/>
    </reaction>
</comment>
<keyword evidence="6" id="KW-0067">ATP-binding</keyword>
<dbReference type="Proteomes" id="UP001589747">
    <property type="component" value="Unassembled WGS sequence"/>
</dbReference>
<comment type="similarity">
    <text evidence="1">Belongs to the CpsD/CapB family.</text>
</comment>
<evidence type="ECO:0000256" key="6">
    <source>
        <dbReference type="ARBA" id="ARBA00022840"/>
    </source>
</evidence>
<dbReference type="PANTHER" id="PTHR32309">
    <property type="entry name" value="TYROSINE-PROTEIN KINASE"/>
    <property type="match status" value="1"/>
</dbReference>
<evidence type="ECO:0000256" key="7">
    <source>
        <dbReference type="ARBA" id="ARBA00023137"/>
    </source>
</evidence>